<sequence>MARNKVMTLWTTVVTAFLALFTALGLITTSAAAAVPRTETARNSESTPQRTAAPAPAPWSWSRTGSLPPTMKQRIHAEAHGKSPSCRHRPLTDATAADPAGAATSDHCRTGNGSTTGHRTPADPPLQR</sequence>
<dbReference type="EMBL" id="BNBI01000002">
    <property type="protein sequence ID" value="GHE90082.1"/>
    <property type="molecule type" value="Genomic_DNA"/>
</dbReference>
<dbReference type="Pfam" id="PF19871">
    <property type="entry name" value="DUF6344"/>
    <property type="match status" value="1"/>
</dbReference>
<reference evidence="3" key="1">
    <citation type="journal article" date="2014" name="Int. J. Syst. Evol. Microbiol.">
        <title>Complete genome sequence of Corynebacterium casei LMG S-19264T (=DSM 44701T), isolated from a smear-ripened cheese.</title>
        <authorList>
            <consortium name="US DOE Joint Genome Institute (JGI-PGF)"/>
            <person name="Walter F."/>
            <person name="Albersmeier A."/>
            <person name="Kalinowski J."/>
            <person name="Ruckert C."/>
        </authorList>
    </citation>
    <scope>NUCLEOTIDE SEQUENCE</scope>
    <source>
        <strain evidence="3">JCM 4477</strain>
    </source>
</reference>
<reference evidence="3" key="2">
    <citation type="submission" date="2020-09" db="EMBL/GenBank/DDBJ databases">
        <authorList>
            <person name="Sun Q."/>
            <person name="Ohkuma M."/>
        </authorList>
    </citation>
    <scope>NUCLEOTIDE SEQUENCE</scope>
    <source>
        <strain evidence="3">JCM 4477</strain>
    </source>
</reference>
<evidence type="ECO:0000256" key="1">
    <source>
        <dbReference type="SAM" id="MobiDB-lite"/>
    </source>
</evidence>
<name>A0A919A7L5_9ACTN</name>
<feature type="region of interest" description="Disordered" evidence="1">
    <location>
        <begin position="33"/>
        <end position="128"/>
    </location>
</feature>
<comment type="caution">
    <text evidence="3">The sequence shown here is derived from an EMBL/GenBank/DDBJ whole genome shotgun (WGS) entry which is preliminary data.</text>
</comment>
<keyword evidence="4" id="KW-1185">Reference proteome</keyword>
<evidence type="ECO:0000313" key="3">
    <source>
        <dbReference type="EMBL" id="GHE90082.1"/>
    </source>
</evidence>
<feature type="compositionally biased region" description="Low complexity" evidence="1">
    <location>
        <begin position="92"/>
        <end position="105"/>
    </location>
</feature>
<organism evidence="3 4">
    <name type="scientific">Streptomyces fumanus</name>
    <dbReference type="NCBI Taxonomy" id="67302"/>
    <lineage>
        <taxon>Bacteria</taxon>
        <taxon>Bacillati</taxon>
        <taxon>Actinomycetota</taxon>
        <taxon>Actinomycetes</taxon>
        <taxon>Kitasatosporales</taxon>
        <taxon>Streptomycetaceae</taxon>
        <taxon>Streptomyces</taxon>
    </lineage>
</organism>
<feature type="compositionally biased region" description="Polar residues" evidence="1">
    <location>
        <begin position="41"/>
        <end position="50"/>
    </location>
</feature>
<evidence type="ECO:0008006" key="5">
    <source>
        <dbReference type="Google" id="ProtNLM"/>
    </source>
</evidence>
<dbReference type="Proteomes" id="UP000630718">
    <property type="component" value="Unassembled WGS sequence"/>
</dbReference>
<dbReference type="AlphaFoldDB" id="A0A919A7L5"/>
<protein>
    <recommendedName>
        <fullName evidence="5">Secreted protein</fullName>
    </recommendedName>
</protein>
<gene>
    <name evidence="3" type="ORF">GCM10018772_12410</name>
</gene>
<keyword evidence="2" id="KW-0732">Signal</keyword>
<evidence type="ECO:0000313" key="4">
    <source>
        <dbReference type="Proteomes" id="UP000630718"/>
    </source>
</evidence>
<feature type="signal peptide" evidence="2">
    <location>
        <begin position="1"/>
        <end position="33"/>
    </location>
</feature>
<proteinExistence type="predicted"/>
<accession>A0A919A7L5</accession>
<dbReference type="RefSeq" id="WP_190203081.1">
    <property type="nucleotide sequence ID" value="NZ_BNBI01000002.1"/>
</dbReference>
<evidence type="ECO:0000256" key="2">
    <source>
        <dbReference type="SAM" id="SignalP"/>
    </source>
</evidence>
<dbReference type="InterPro" id="IPR045925">
    <property type="entry name" value="DUF6344"/>
</dbReference>
<feature type="chain" id="PRO_5037755165" description="Secreted protein" evidence="2">
    <location>
        <begin position="34"/>
        <end position="128"/>
    </location>
</feature>